<feature type="region of interest" description="Disordered" evidence="1">
    <location>
        <begin position="1"/>
        <end position="24"/>
    </location>
</feature>
<dbReference type="AlphaFoldDB" id="A0A3B0QT80"/>
<dbReference type="InterPro" id="IPR009875">
    <property type="entry name" value="PilZ_domain"/>
</dbReference>
<reference evidence="3" key="1">
    <citation type="submission" date="2018-06" db="EMBL/GenBank/DDBJ databases">
        <authorList>
            <person name="Zhirakovskaya E."/>
        </authorList>
    </citation>
    <scope>NUCLEOTIDE SEQUENCE</scope>
</reference>
<evidence type="ECO:0000256" key="1">
    <source>
        <dbReference type="SAM" id="MobiDB-lite"/>
    </source>
</evidence>
<dbReference type="EMBL" id="UOEA01000043">
    <property type="protein sequence ID" value="VAV83561.1"/>
    <property type="molecule type" value="Genomic_DNA"/>
</dbReference>
<dbReference type="GO" id="GO:0035438">
    <property type="term" value="F:cyclic-di-GMP binding"/>
    <property type="evidence" value="ECO:0007669"/>
    <property type="project" value="InterPro"/>
</dbReference>
<proteinExistence type="predicted"/>
<sequence length="117" mass="12946">MDADKRQSKRLPFSHSAKFGEKNPPGRISFVTDLSEGGVCLKTNTVFQPGTRVYLSITIDGVNYEAEGVVVWAEKAPPSIMHQVKSGMGVKFTQVDEGLLEVYNNKLQVSVYVKPEQ</sequence>
<protein>
    <recommendedName>
        <fullName evidence="2">PilZ domain-containing protein</fullName>
    </recommendedName>
</protein>
<organism evidence="3">
    <name type="scientific">hydrothermal vent metagenome</name>
    <dbReference type="NCBI Taxonomy" id="652676"/>
    <lineage>
        <taxon>unclassified sequences</taxon>
        <taxon>metagenomes</taxon>
        <taxon>ecological metagenomes</taxon>
    </lineage>
</organism>
<accession>A0A3B0QT80</accession>
<dbReference type="SUPFAM" id="SSF141371">
    <property type="entry name" value="PilZ domain-like"/>
    <property type="match status" value="1"/>
</dbReference>
<dbReference type="Gene3D" id="2.40.10.220">
    <property type="entry name" value="predicted glycosyltransferase like domains"/>
    <property type="match status" value="1"/>
</dbReference>
<gene>
    <name evidence="3" type="ORF">MNBD_DELTA01-2084</name>
</gene>
<name>A0A3B0QT80_9ZZZZ</name>
<feature type="domain" description="PilZ" evidence="2">
    <location>
        <begin position="4"/>
        <end position="99"/>
    </location>
</feature>
<dbReference type="Pfam" id="PF07238">
    <property type="entry name" value="PilZ"/>
    <property type="match status" value="1"/>
</dbReference>
<evidence type="ECO:0000313" key="3">
    <source>
        <dbReference type="EMBL" id="VAV83561.1"/>
    </source>
</evidence>
<evidence type="ECO:0000259" key="2">
    <source>
        <dbReference type="Pfam" id="PF07238"/>
    </source>
</evidence>